<dbReference type="EMBL" id="FNIA01000019">
    <property type="protein sequence ID" value="SDN18723.1"/>
    <property type="molecule type" value="Genomic_DNA"/>
</dbReference>
<proteinExistence type="predicted"/>
<accession>A0A1G9ZE33</accession>
<dbReference type="AlphaFoldDB" id="A0A1G9ZE33"/>
<name>A0A1G9ZE33_9EURY</name>
<reference evidence="1 2" key="1">
    <citation type="submission" date="2016-10" db="EMBL/GenBank/DDBJ databases">
        <authorList>
            <person name="de Groot N.N."/>
        </authorList>
    </citation>
    <scope>NUCLEOTIDE SEQUENCE [LARGE SCALE GENOMIC DNA]</scope>
    <source>
        <strain evidence="2">EB21,IBRC-M 10013,KCTC 4048</strain>
    </source>
</reference>
<dbReference type="OrthoDB" id="191514at2157"/>
<keyword evidence="2" id="KW-1185">Reference proteome</keyword>
<gene>
    <name evidence="1" type="ORF">SAMN05192554_11940</name>
</gene>
<evidence type="ECO:0000313" key="1">
    <source>
        <dbReference type="EMBL" id="SDN18723.1"/>
    </source>
</evidence>
<protein>
    <submittedName>
        <fullName evidence="1">Uncharacterized protein</fullName>
    </submittedName>
</protein>
<sequence length="686" mass="75564">MSEQPVAGSSTDDVELVTVEIADGTIHAVDRMDNAVDVETTGWDEIDPRLGLRTQQDAVVGGRVSELSVQAQYPTLTRLDEAEGESVEQVDICDSCVLDSGQFELGVDTPVQTVVRFAGPATVERTESDDIVLSFDQPSPVSIGFASMLRYPRHTVTVPRTNEGLATAMSQFPAALKTTSPMRSTTDGRQHPPAIEFGETLDIPDAVRELVPDSDFVLKIPDRRDLLFQSAPLAYYLGASVTVHDGSPVLAATDGSFEYRFDGPPRFQYEAMALLRRVYLLDNVLWNGTEGDESLRERHVIEALGLDEDRLLEASLPERLRTYMAAPFDRVSSTLPEWHTVSYVEPTFENAKALPGLMRYLSAVFDPDTYPTGGAASIPAEFHDTVPDRLLEASCHGSAVVWLADAPRPDARPFVACPRTFTSAPRYLDRDEGADAVVVACNDTSRRAEATALADRYRTYTPDTVAIHEHTELSRAELSDLFERGADFLHFVGDVTDGFDCRDGRLAPEDLPDSNIRLVFLDGARTADTTTACIERGSMGGFAVEGDSLLAEETRECVTGLLVRGFTAEQAVRYAVAHTDTDASLVAVGDGFQQLVRTMSLWCTQMTVEPLGPNRFALNLYPYIPEAGFIWRPEHVDRPPQLCAKPFELTVSGPELTRLIETENLVPIYDGHVYWRPESDFFNPLV</sequence>
<organism evidence="1 2">
    <name type="scientific">Haloarchaeobius iranensis</name>
    <dbReference type="NCBI Taxonomy" id="996166"/>
    <lineage>
        <taxon>Archaea</taxon>
        <taxon>Methanobacteriati</taxon>
        <taxon>Methanobacteriota</taxon>
        <taxon>Stenosarchaea group</taxon>
        <taxon>Halobacteria</taxon>
        <taxon>Halobacteriales</taxon>
        <taxon>Halorubellaceae</taxon>
        <taxon>Haloarchaeobius</taxon>
    </lineage>
</organism>
<dbReference type="Proteomes" id="UP000199370">
    <property type="component" value="Unassembled WGS sequence"/>
</dbReference>
<evidence type="ECO:0000313" key="2">
    <source>
        <dbReference type="Proteomes" id="UP000199370"/>
    </source>
</evidence>
<dbReference type="RefSeq" id="WP_089735199.1">
    <property type="nucleotide sequence ID" value="NZ_FNIA01000019.1"/>
</dbReference>